<dbReference type="Proteomes" id="UP001497623">
    <property type="component" value="Unassembled WGS sequence"/>
</dbReference>
<feature type="compositionally biased region" description="Low complexity" evidence="1">
    <location>
        <begin position="255"/>
        <end position="267"/>
    </location>
</feature>
<dbReference type="AlphaFoldDB" id="A0AAV2SJS2"/>
<feature type="compositionally biased region" description="Basic and acidic residues" evidence="1">
    <location>
        <begin position="234"/>
        <end position="247"/>
    </location>
</feature>
<organism evidence="2 3">
    <name type="scientific">Meganyctiphanes norvegica</name>
    <name type="common">Northern krill</name>
    <name type="synonym">Thysanopoda norvegica</name>
    <dbReference type="NCBI Taxonomy" id="48144"/>
    <lineage>
        <taxon>Eukaryota</taxon>
        <taxon>Metazoa</taxon>
        <taxon>Ecdysozoa</taxon>
        <taxon>Arthropoda</taxon>
        <taxon>Crustacea</taxon>
        <taxon>Multicrustacea</taxon>
        <taxon>Malacostraca</taxon>
        <taxon>Eumalacostraca</taxon>
        <taxon>Eucarida</taxon>
        <taxon>Euphausiacea</taxon>
        <taxon>Euphausiidae</taxon>
        <taxon>Meganyctiphanes</taxon>
    </lineage>
</organism>
<evidence type="ECO:0000313" key="3">
    <source>
        <dbReference type="Proteomes" id="UP001497623"/>
    </source>
</evidence>
<protein>
    <submittedName>
        <fullName evidence="2">Uncharacterized protein</fullName>
    </submittedName>
</protein>
<feature type="compositionally biased region" description="Polar residues" evidence="1">
    <location>
        <begin position="105"/>
        <end position="116"/>
    </location>
</feature>
<feature type="compositionally biased region" description="Basic and acidic residues" evidence="1">
    <location>
        <begin position="204"/>
        <end position="215"/>
    </location>
</feature>
<dbReference type="EMBL" id="CAXKWB010073040">
    <property type="protein sequence ID" value="CAL4196665.1"/>
    <property type="molecule type" value="Genomic_DNA"/>
</dbReference>
<name>A0AAV2SJS2_MEGNR</name>
<feature type="compositionally biased region" description="Basic and acidic residues" evidence="1">
    <location>
        <begin position="1"/>
        <end position="10"/>
    </location>
</feature>
<feature type="region of interest" description="Disordered" evidence="1">
    <location>
        <begin position="1"/>
        <end position="51"/>
    </location>
</feature>
<feature type="compositionally biased region" description="Low complexity" evidence="1">
    <location>
        <begin position="149"/>
        <end position="160"/>
    </location>
</feature>
<keyword evidence="3" id="KW-1185">Reference proteome</keyword>
<sequence>MAGARVDQRPPRPMQDHGSTALAAPRPLRLRSARQHVPDNQGDAIAGHHDREARRRLAYPRRAANTVGRPAVTTAHTVTAISAKRARMGRRLRRLRHRGPRVGGSSITGKPPSATTAGADPGNASDACSTRISAMRRRSLATPSRSNRGDAAAAAGQGQRRVQEGGGLEGCRSVMSASDTSDDNSSDGSLGVILHGSSSYSGGDIKEKSKAERYPRALRPSGEIGEAASCGWSHQEESKEAAAKDADMHDEEDATAASTLDAASGTTQAQKYDAMDSSSDR</sequence>
<feature type="non-terminal residue" evidence="2">
    <location>
        <position position="281"/>
    </location>
</feature>
<proteinExistence type="predicted"/>
<evidence type="ECO:0000256" key="1">
    <source>
        <dbReference type="SAM" id="MobiDB-lite"/>
    </source>
</evidence>
<feature type="region of interest" description="Disordered" evidence="1">
    <location>
        <begin position="94"/>
        <end position="281"/>
    </location>
</feature>
<comment type="caution">
    <text evidence="2">The sequence shown here is derived from an EMBL/GenBank/DDBJ whole genome shotgun (WGS) entry which is preliminary data.</text>
</comment>
<evidence type="ECO:0000313" key="2">
    <source>
        <dbReference type="EMBL" id="CAL4196665.1"/>
    </source>
</evidence>
<accession>A0AAV2SJS2</accession>
<reference evidence="2 3" key="1">
    <citation type="submission" date="2024-05" db="EMBL/GenBank/DDBJ databases">
        <authorList>
            <person name="Wallberg A."/>
        </authorList>
    </citation>
    <scope>NUCLEOTIDE SEQUENCE [LARGE SCALE GENOMIC DNA]</scope>
</reference>
<gene>
    <name evidence="2" type="ORF">MNOR_LOCUS37198</name>
</gene>